<feature type="region of interest" description="Disordered" evidence="1">
    <location>
        <begin position="1"/>
        <end position="67"/>
    </location>
</feature>
<sequence length="67" mass="7229">MGDGWVVDEAGLSMSEGWGRDRRKAGRRGRKPPMSDRPADEDASRRWATGGAVDGRVDGAGLAMVER</sequence>
<dbReference type="EMBL" id="ABXJ01000149">
    <property type="protein sequence ID" value="EEA89334.1"/>
    <property type="molecule type" value="Genomic_DNA"/>
</dbReference>
<dbReference type="Proteomes" id="UP000003560">
    <property type="component" value="Unassembled WGS sequence"/>
</dbReference>
<evidence type="ECO:0000256" key="1">
    <source>
        <dbReference type="SAM" id="MobiDB-lite"/>
    </source>
</evidence>
<proteinExistence type="predicted"/>
<evidence type="ECO:0000313" key="2">
    <source>
        <dbReference type="EMBL" id="EEA89334.1"/>
    </source>
</evidence>
<keyword evidence="3" id="KW-1185">Reference proteome</keyword>
<reference evidence="2 3" key="1">
    <citation type="submission" date="2008-10" db="EMBL/GenBank/DDBJ databases">
        <title>Draft genome sequence of Collinsella stercoris (DSM 13279).</title>
        <authorList>
            <person name="Sudarsanam P."/>
            <person name="Ley R."/>
            <person name="Guruge J."/>
            <person name="Turnbaugh P.J."/>
            <person name="Mahowald M."/>
            <person name="Liep D."/>
            <person name="Gordon J."/>
        </authorList>
    </citation>
    <scope>NUCLEOTIDE SEQUENCE [LARGE SCALE GENOMIC DNA]</scope>
    <source>
        <strain evidence="2 3">DSM 13279</strain>
    </source>
</reference>
<feature type="compositionally biased region" description="Basic residues" evidence="1">
    <location>
        <begin position="21"/>
        <end position="31"/>
    </location>
</feature>
<dbReference type="HOGENOM" id="CLU_2805070_0_0_11"/>
<name>B6GEI3_9ACTN</name>
<dbReference type="STRING" id="445975.COLSTE_02528"/>
<feature type="compositionally biased region" description="Basic and acidic residues" evidence="1">
    <location>
        <begin position="33"/>
        <end position="45"/>
    </location>
</feature>
<accession>B6GEI3</accession>
<reference evidence="2 3" key="2">
    <citation type="submission" date="2008-10" db="EMBL/GenBank/DDBJ databases">
        <authorList>
            <person name="Fulton L."/>
            <person name="Clifton S."/>
            <person name="Fulton B."/>
            <person name="Xu J."/>
            <person name="Minx P."/>
            <person name="Pepin K.H."/>
            <person name="Johnson M."/>
            <person name="Thiruvilangam P."/>
            <person name="Bhonagiri V."/>
            <person name="Nash W.E."/>
            <person name="Mardis E.R."/>
            <person name="Wilson R.K."/>
        </authorList>
    </citation>
    <scope>NUCLEOTIDE SEQUENCE [LARGE SCALE GENOMIC DNA]</scope>
    <source>
        <strain evidence="2 3">DSM 13279</strain>
    </source>
</reference>
<gene>
    <name evidence="2" type="ORF">COLSTE_02528</name>
</gene>
<protein>
    <submittedName>
        <fullName evidence="2">Uncharacterized protein</fullName>
    </submittedName>
</protein>
<comment type="caution">
    <text evidence="2">The sequence shown here is derived from an EMBL/GenBank/DDBJ whole genome shotgun (WGS) entry which is preliminary data.</text>
</comment>
<organism evidence="2 3">
    <name type="scientific">Collinsella stercoris DSM 13279</name>
    <dbReference type="NCBI Taxonomy" id="445975"/>
    <lineage>
        <taxon>Bacteria</taxon>
        <taxon>Bacillati</taxon>
        <taxon>Actinomycetota</taxon>
        <taxon>Coriobacteriia</taxon>
        <taxon>Coriobacteriales</taxon>
        <taxon>Coriobacteriaceae</taxon>
        <taxon>Collinsella</taxon>
    </lineage>
</organism>
<dbReference type="AlphaFoldDB" id="B6GEI3"/>
<evidence type="ECO:0000313" key="3">
    <source>
        <dbReference type="Proteomes" id="UP000003560"/>
    </source>
</evidence>